<name>A0A9Q1L6Y4_9SOLA</name>
<feature type="transmembrane region" description="Helical" evidence="6">
    <location>
        <begin position="12"/>
        <end position="33"/>
    </location>
</feature>
<evidence type="ECO:0000256" key="5">
    <source>
        <dbReference type="SAM" id="MobiDB-lite"/>
    </source>
</evidence>
<keyword evidence="8" id="KW-1185">Reference proteome</keyword>
<keyword evidence="3 6" id="KW-0472">Membrane</keyword>
<dbReference type="PANTHER" id="PTHR21146">
    <property type="entry name" value="MEF2B PROTEIN"/>
    <property type="match status" value="1"/>
</dbReference>
<keyword evidence="6" id="KW-1133">Transmembrane helix</keyword>
<feature type="region of interest" description="Disordered" evidence="5">
    <location>
        <begin position="245"/>
        <end position="291"/>
    </location>
</feature>
<dbReference type="GO" id="GO:0005765">
    <property type="term" value="C:lysosomal membrane"/>
    <property type="evidence" value="ECO:0007669"/>
    <property type="project" value="UniProtKB-SubCell"/>
</dbReference>
<reference evidence="8" key="1">
    <citation type="journal article" date="2023" name="Proc. Natl. Acad. Sci. U.S.A.">
        <title>Genomic and structural basis for evolution of tropane alkaloid biosynthesis.</title>
        <authorList>
            <person name="Wanga Y.-J."/>
            <person name="Taina T."/>
            <person name="Yua J.-Y."/>
            <person name="Lia J."/>
            <person name="Xua B."/>
            <person name="Chenc J."/>
            <person name="D'Auriad J.C."/>
            <person name="Huanga J.-P."/>
            <person name="Huanga S.-X."/>
        </authorList>
    </citation>
    <scope>NUCLEOTIDE SEQUENCE [LARGE SCALE GENOMIC DNA]</scope>
    <source>
        <strain evidence="8">cv. KIB-2019</strain>
    </source>
</reference>
<accession>A0A9Q1L6Y4</accession>
<protein>
    <submittedName>
        <fullName evidence="7">Uncharacterized protein</fullName>
    </submittedName>
</protein>
<dbReference type="InterPro" id="IPR019320">
    <property type="entry name" value="BORCS8"/>
</dbReference>
<dbReference type="AlphaFoldDB" id="A0A9Q1L6Y4"/>
<dbReference type="EMBL" id="JAJAGQ010000023">
    <property type="protein sequence ID" value="KAJ8528505.1"/>
    <property type="molecule type" value="Genomic_DNA"/>
</dbReference>
<dbReference type="Pfam" id="PF10167">
    <property type="entry name" value="BORCS8"/>
    <property type="match status" value="1"/>
</dbReference>
<proteinExistence type="inferred from homology"/>
<evidence type="ECO:0000313" key="7">
    <source>
        <dbReference type="EMBL" id="KAJ8528505.1"/>
    </source>
</evidence>
<evidence type="ECO:0000313" key="8">
    <source>
        <dbReference type="Proteomes" id="UP001152561"/>
    </source>
</evidence>
<dbReference type="PANTHER" id="PTHR21146:SF0">
    <property type="entry name" value="BLOC-1-RELATED COMPLEX SUBUNIT 8"/>
    <property type="match status" value="1"/>
</dbReference>
<organism evidence="7 8">
    <name type="scientific">Anisodus acutangulus</name>
    <dbReference type="NCBI Taxonomy" id="402998"/>
    <lineage>
        <taxon>Eukaryota</taxon>
        <taxon>Viridiplantae</taxon>
        <taxon>Streptophyta</taxon>
        <taxon>Embryophyta</taxon>
        <taxon>Tracheophyta</taxon>
        <taxon>Spermatophyta</taxon>
        <taxon>Magnoliopsida</taxon>
        <taxon>eudicotyledons</taxon>
        <taxon>Gunneridae</taxon>
        <taxon>Pentapetalae</taxon>
        <taxon>asterids</taxon>
        <taxon>lamiids</taxon>
        <taxon>Solanales</taxon>
        <taxon>Solanaceae</taxon>
        <taxon>Solanoideae</taxon>
        <taxon>Hyoscyameae</taxon>
        <taxon>Anisodus</taxon>
    </lineage>
</organism>
<evidence type="ECO:0000256" key="2">
    <source>
        <dbReference type="ARBA" id="ARBA00010463"/>
    </source>
</evidence>
<comment type="similarity">
    <text evidence="2">Belongs to the BORCS8 family.</text>
</comment>
<feature type="compositionally biased region" description="Polar residues" evidence="5">
    <location>
        <begin position="245"/>
        <end position="258"/>
    </location>
</feature>
<evidence type="ECO:0000256" key="3">
    <source>
        <dbReference type="ARBA" id="ARBA00023136"/>
    </source>
</evidence>
<dbReference type="OrthoDB" id="19830at2759"/>
<comment type="caution">
    <text evidence="7">The sequence shown here is derived from an EMBL/GenBank/DDBJ whole genome shotgun (WGS) entry which is preliminary data.</text>
</comment>
<evidence type="ECO:0000256" key="6">
    <source>
        <dbReference type="SAM" id="Phobius"/>
    </source>
</evidence>
<evidence type="ECO:0000256" key="4">
    <source>
        <dbReference type="ARBA" id="ARBA00023228"/>
    </source>
</evidence>
<keyword evidence="6" id="KW-0812">Transmembrane</keyword>
<dbReference type="Proteomes" id="UP001152561">
    <property type="component" value="Unassembled WGS sequence"/>
</dbReference>
<comment type="subcellular location">
    <subcellularLocation>
        <location evidence="1">Lysosome membrane</location>
    </subcellularLocation>
</comment>
<evidence type="ECO:0000256" key="1">
    <source>
        <dbReference type="ARBA" id="ARBA00004656"/>
    </source>
</evidence>
<sequence>MNHQTDAKKEVCLYLSLICCACHINSNLVFQWARSMFNDDEPLAFKKMHEFSAVDGFADITESLGEMIKLIANEPSMGLFYIQQHTQSAVSNLINHKNNIEEKSREMTLHAEDSEDSITVIRSMKDTGAPIANGMIQNLRHSLAVLLKKQTKKGLIRRQPGSTFRIGRTSSWSPATWGRSTGPQLDGEMANSYLSNVYRSAKEKANALSAAEAGFSLWVSEANDEELPLSSPTNNELQVMQMNKSMSPDQLHPSSENYEQVMADKEAKLEGWLGGNGNRNTGPGENKESSD</sequence>
<keyword evidence="4" id="KW-0458">Lysosome</keyword>
<gene>
    <name evidence="7" type="ORF">K7X08_022197</name>
</gene>